<comment type="similarity">
    <text evidence="1">Belongs to the CRP1/MDG1 family.</text>
</comment>
<reference evidence="4" key="1">
    <citation type="submission" date="2021-06" db="EMBL/GenBank/DDBJ databases">
        <authorList>
            <person name="Kallberg Y."/>
            <person name="Tangrot J."/>
            <person name="Rosling A."/>
        </authorList>
    </citation>
    <scope>NUCLEOTIDE SEQUENCE</scope>
    <source>
        <strain evidence="4">MT106</strain>
    </source>
</reference>
<dbReference type="InterPro" id="IPR032640">
    <property type="entry name" value="AMPK1_CBM"/>
</dbReference>
<name>A0A9N9B5X5_9GLOM</name>
<evidence type="ECO:0000259" key="3">
    <source>
        <dbReference type="Pfam" id="PF16561"/>
    </source>
</evidence>
<feature type="region of interest" description="Disordered" evidence="2">
    <location>
        <begin position="1"/>
        <end position="80"/>
    </location>
</feature>
<proteinExistence type="inferred from homology"/>
<organism evidence="4 5">
    <name type="scientific">Ambispora gerdemannii</name>
    <dbReference type="NCBI Taxonomy" id="144530"/>
    <lineage>
        <taxon>Eukaryota</taxon>
        <taxon>Fungi</taxon>
        <taxon>Fungi incertae sedis</taxon>
        <taxon>Mucoromycota</taxon>
        <taxon>Glomeromycotina</taxon>
        <taxon>Glomeromycetes</taxon>
        <taxon>Archaeosporales</taxon>
        <taxon>Ambisporaceae</taxon>
        <taxon>Ambispora</taxon>
    </lineage>
</organism>
<dbReference type="OrthoDB" id="5873279at2759"/>
<feature type="compositionally biased region" description="Low complexity" evidence="2">
    <location>
        <begin position="60"/>
        <end position="80"/>
    </location>
</feature>
<keyword evidence="5" id="KW-1185">Reference proteome</keyword>
<dbReference type="InterPro" id="IPR050827">
    <property type="entry name" value="CRP1_MDG1_kinase"/>
</dbReference>
<evidence type="ECO:0000313" key="4">
    <source>
        <dbReference type="EMBL" id="CAG8552304.1"/>
    </source>
</evidence>
<dbReference type="GO" id="GO:0005634">
    <property type="term" value="C:nucleus"/>
    <property type="evidence" value="ECO:0007669"/>
    <property type="project" value="TreeGrafter"/>
</dbReference>
<dbReference type="PANTHER" id="PTHR10343:SF81">
    <property type="entry name" value="CRUCIFORM DNA-RECOGNIZING PROTEIN 1-RELATED"/>
    <property type="match status" value="1"/>
</dbReference>
<dbReference type="Gene3D" id="2.60.40.10">
    <property type="entry name" value="Immunoglobulins"/>
    <property type="match status" value="1"/>
</dbReference>
<dbReference type="SUPFAM" id="SSF81296">
    <property type="entry name" value="E set domains"/>
    <property type="match status" value="1"/>
</dbReference>
<evidence type="ECO:0000256" key="2">
    <source>
        <dbReference type="SAM" id="MobiDB-lite"/>
    </source>
</evidence>
<dbReference type="GO" id="GO:0007165">
    <property type="term" value="P:signal transduction"/>
    <property type="evidence" value="ECO:0007669"/>
    <property type="project" value="TreeGrafter"/>
</dbReference>
<dbReference type="InterPro" id="IPR014756">
    <property type="entry name" value="Ig_E-set"/>
</dbReference>
<gene>
    <name evidence="4" type="ORF">AGERDE_LOCUS6728</name>
</gene>
<feature type="domain" description="AMP-activated protein kinase glycogen-binding" evidence="3">
    <location>
        <begin position="114"/>
        <end position="191"/>
    </location>
</feature>
<evidence type="ECO:0000313" key="5">
    <source>
        <dbReference type="Proteomes" id="UP000789831"/>
    </source>
</evidence>
<dbReference type="PANTHER" id="PTHR10343">
    <property type="entry name" value="5'-AMP-ACTIVATED PROTEIN KINASE , BETA SUBUNIT"/>
    <property type="match status" value="1"/>
</dbReference>
<dbReference type="Proteomes" id="UP000789831">
    <property type="component" value="Unassembled WGS sequence"/>
</dbReference>
<dbReference type="GO" id="GO:0031588">
    <property type="term" value="C:nucleotide-activated protein kinase complex"/>
    <property type="evidence" value="ECO:0007669"/>
    <property type="project" value="TreeGrafter"/>
</dbReference>
<dbReference type="GO" id="GO:0005737">
    <property type="term" value="C:cytoplasm"/>
    <property type="evidence" value="ECO:0007669"/>
    <property type="project" value="TreeGrafter"/>
</dbReference>
<evidence type="ECO:0000256" key="1">
    <source>
        <dbReference type="ARBA" id="ARBA00038216"/>
    </source>
</evidence>
<dbReference type="CDD" id="cd02859">
    <property type="entry name" value="E_set_AMPKbeta_like_N"/>
    <property type="match status" value="1"/>
</dbReference>
<dbReference type="Pfam" id="PF16561">
    <property type="entry name" value="AMPK1_CBM"/>
    <property type="match status" value="1"/>
</dbReference>
<feature type="compositionally biased region" description="Basic and acidic residues" evidence="2">
    <location>
        <begin position="1"/>
        <end position="42"/>
    </location>
</feature>
<protein>
    <submittedName>
        <fullName evidence="4">10455_t:CDS:1</fullName>
    </submittedName>
</protein>
<comment type="caution">
    <text evidence="4">The sequence shown here is derived from an EMBL/GenBank/DDBJ whole genome shotgun (WGS) entry which is preliminary data.</text>
</comment>
<feature type="non-terminal residue" evidence="4">
    <location>
        <position position="217"/>
    </location>
</feature>
<dbReference type="InterPro" id="IPR013783">
    <property type="entry name" value="Ig-like_fold"/>
</dbReference>
<sequence>ESATVEEIKEESATVEEIKEESATVEEIKEESASVEEIKEESAAVEDTSAHSTTVEDDSIQSSANSESSLSPIPSPSLSPLNAEVADLQTQLAPLQLKTSHEFTHSIDPTTDFVEFNWKHGGTTVFVTGDFDEWRVTHKMQKDPVTGHFTVKVPIDVTKQYQFKFVVDGAWLLNRDWPTKRDEHNNENHVIYPSGPGPLNPEYKEYAVSQFNLTAAY</sequence>
<dbReference type="GO" id="GO:0019901">
    <property type="term" value="F:protein kinase binding"/>
    <property type="evidence" value="ECO:0007669"/>
    <property type="project" value="TreeGrafter"/>
</dbReference>
<dbReference type="EMBL" id="CAJVPL010001095">
    <property type="protein sequence ID" value="CAG8552304.1"/>
    <property type="molecule type" value="Genomic_DNA"/>
</dbReference>
<accession>A0A9N9B5X5</accession>
<dbReference type="AlphaFoldDB" id="A0A9N9B5X5"/>